<organism evidence="1 2">
    <name type="scientific">Lagenidium giganteum</name>
    <dbReference type="NCBI Taxonomy" id="4803"/>
    <lineage>
        <taxon>Eukaryota</taxon>
        <taxon>Sar</taxon>
        <taxon>Stramenopiles</taxon>
        <taxon>Oomycota</taxon>
        <taxon>Peronosporomycetes</taxon>
        <taxon>Pythiales</taxon>
        <taxon>Pythiaceae</taxon>
    </lineage>
</organism>
<protein>
    <recommendedName>
        <fullName evidence="3">PiggyBac transposable element-derived protein domain-containing protein</fullName>
    </recommendedName>
</protein>
<evidence type="ECO:0000313" key="2">
    <source>
        <dbReference type="Proteomes" id="UP001146120"/>
    </source>
</evidence>
<name>A0AAV2YB95_9STRA</name>
<proteinExistence type="predicted"/>
<evidence type="ECO:0008006" key="3">
    <source>
        <dbReference type="Google" id="ProtNLM"/>
    </source>
</evidence>
<dbReference type="Proteomes" id="UP001146120">
    <property type="component" value="Unassembled WGS sequence"/>
</dbReference>
<sequence length="142" mass="16358">MKANPLVIALSWWDNRPVHFLAVGSSRKRVNVGRRNRDGQKECVPCHVSPRLSQVDGGVDMHDQLRLQRYSLQLSFQFQKYYKSLFIGLLDVALVNAFIVHKKYCEQHHIKTPSHHEFLSKLHVAMLAWSDEDIVSAQLPPS</sequence>
<accession>A0AAV2YB95</accession>
<dbReference type="EMBL" id="DAKRPA010000384">
    <property type="protein sequence ID" value="DAZ92780.1"/>
    <property type="molecule type" value="Genomic_DNA"/>
</dbReference>
<reference evidence="1" key="2">
    <citation type="journal article" date="2023" name="Microbiol Resour">
        <title>Decontamination and Annotation of the Draft Genome Sequence of the Oomycete Lagenidium giganteum ARSEF 373.</title>
        <authorList>
            <person name="Morgan W.R."/>
            <person name="Tartar A."/>
        </authorList>
    </citation>
    <scope>NUCLEOTIDE SEQUENCE</scope>
    <source>
        <strain evidence="1">ARSEF 373</strain>
    </source>
</reference>
<dbReference type="AlphaFoldDB" id="A0AAV2YB95"/>
<reference evidence="1" key="1">
    <citation type="submission" date="2022-11" db="EMBL/GenBank/DDBJ databases">
        <authorList>
            <person name="Morgan W.R."/>
            <person name="Tartar A."/>
        </authorList>
    </citation>
    <scope>NUCLEOTIDE SEQUENCE</scope>
    <source>
        <strain evidence="1">ARSEF 373</strain>
    </source>
</reference>
<keyword evidence="2" id="KW-1185">Reference proteome</keyword>
<dbReference type="PANTHER" id="PTHR46599">
    <property type="entry name" value="PIGGYBAC TRANSPOSABLE ELEMENT-DERIVED PROTEIN 4"/>
    <property type="match status" value="1"/>
</dbReference>
<comment type="caution">
    <text evidence="1">The sequence shown here is derived from an EMBL/GenBank/DDBJ whole genome shotgun (WGS) entry which is preliminary data.</text>
</comment>
<gene>
    <name evidence="1" type="ORF">N0F65_000339</name>
</gene>
<evidence type="ECO:0000313" key="1">
    <source>
        <dbReference type="EMBL" id="DAZ92780.1"/>
    </source>
</evidence>
<dbReference type="PANTHER" id="PTHR46599:SF3">
    <property type="entry name" value="PIGGYBAC TRANSPOSABLE ELEMENT-DERIVED PROTEIN 4"/>
    <property type="match status" value="1"/>
</dbReference>